<feature type="compositionally biased region" description="Low complexity" evidence="1">
    <location>
        <begin position="525"/>
        <end position="534"/>
    </location>
</feature>
<protein>
    <submittedName>
        <fullName evidence="2">Uncharacterized protein</fullName>
    </submittedName>
</protein>
<proteinExistence type="predicted"/>
<feature type="region of interest" description="Disordered" evidence="1">
    <location>
        <begin position="612"/>
        <end position="637"/>
    </location>
</feature>
<evidence type="ECO:0000256" key="1">
    <source>
        <dbReference type="SAM" id="MobiDB-lite"/>
    </source>
</evidence>
<dbReference type="AlphaFoldDB" id="A0A4Y7SEY1"/>
<name>A0A4Y7SEY1_COPMI</name>
<feature type="compositionally biased region" description="Basic residues" evidence="1">
    <location>
        <begin position="513"/>
        <end position="524"/>
    </location>
</feature>
<gene>
    <name evidence="2" type="ORF">FA13DRAFT_1718083</name>
</gene>
<reference evidence="2 3" key="1">
    <citation type="journal article" date="2019" name="Nat. Ecol. Evol.">
        <title>Megaphylogeny resolves global patterns of mushroom evolution.</title>
        <authorList>
            <person name="Varga T."/>
            <person name="Krizsan K."/>
            <person name="Foldi C."/>
            <person name="Dima B."/>
            <person name="Sanchez-Garcia M."/>
            <person name="Sanchez-Ramirez S."/>
            <person name="Szollosi G.J."/>
            <person name="Szarkandi J.G."/>
            <person name="Papp V."/>
            <person name="Albert L."/>
            <person name="Andreopoulos W."/>
            <person name="Angelini C."/>
            <person name="Antonin V."/>
            <person name="Barry K.W."/>
            <person name="Bougher N.L."/>
            <person name="Buchanan P."/>
            <person name="Buyck B."/>
            <person name="Bense V."/>
            <person name="Catcheside P."/>
            <person name="Chovatia M."/>
            <person name="Cooper J."/>
            <person name="Damon W."/>
            <person name="Desjardin D."/>
            <person name="Finy P."/>
            <person name="Geml J."/>
            <person name="Haridas S."/>
            <person name="Hughes K."/>
            <person name="Justo A."/>
            <person name="Karasinski D."/>
            <person name="Kautmanova I."/>
            <person name="Kiss B."/>
            <person name="Kocsube S."/>
            <person name="Kotiranta H."/>
            <person name="LaButti K.M."/>
            <person name="Lechner B.E."/>
            <person name="Liimatainen K."/>
            <person name="Lipzen A."/>
            <person name="Lukacs Z."/>
            <person name="Mihaltcheva S."/>
            <person name="Morgado L.N."/>
            <person name="Niskanen T."/>
            <person name="Noordeloos M.E."/>
            <person name="Ohm R.A."/>
            <person name="Ortiz-Santana B."/>
            <person name="Ovrebo C."/>
            <person name="Racz N."/>
            <person name="Riley R."/>
            <person name="Savchenko A."/>
            <person name="Shiryaev A."/>
            <person name="Soop K."/>
            <person name="Spirin V."/>
            <person name="Szebenyi C."/>
            <person name="Tomsovsky M."/>
            <person name="Tulloss R.E."/>
            <person name="Uehling J."/>
            <person name="Grigoriev I.V."/>
            <person name="Vagvolgyi C."/>
            <person name="Papp T."/>
            <person name="Martin F.M."/>
            <person name="Miettinen O."/>
            <person name="Hibbett D.S."/>
            <person name="Nagy L.G."/>
        </authorList>
    </citation>
    <scope>NUCLEOTIDE SEQUENCE [LARGE SCALE GENOMIC DNA]</scope>
    <source>
        <strain evidence="2 3">FP101781</strain>
    </source>
</reference>
<dbReference type="EMBL" id="QPFP01000154">
    <property type="protein sequence ID" value="TEB20144.1"/>
    <property type="molecule type" value="Genomic_DNA"/>
</dbReference>
<evidence type="ECO:0000313" key="3">
    <source>
        <dbReference type="Proteomes" id="UP000298030"/>
    </source>
</evidence>
<dbReference type="Proteomes" id="UP000298030">
    <property type="component" value="Unassembled WGS sequence"/>
</dbReference>
<comment type="caution">
    <text evidence="2">The sequence shown here is derived from an EMBL/GenBank/DDBJ whole genome shotgun (WGS) entry which is preliminary data.</text>
</comment>
<evidence type="ECO:0000313" key="2">
    <source>
        <dbReference type="EMBL" id="TEB20144.1"/>
    </source>
</evidence>
<accession>A0A4Y7SEY1</accession>
<organism evidence="2 3">
    <name type="scientific">Coprinellus micaceus</name>
    <name type="common">Glistening ink-cap mushroom</name>
    <name type="synonym">Coprinus micaceus</name>
    <dbReference type="NCBI Taxonomy" id="71717"/>
    <lineage>
        <taxon>Eukaryota</taxon>
        <taxon>Fungi</taxon>
        <taxon>Dikarya</taxon>
        <taxon>Basidiomycota</taxon>
        <taxon>Agaricomycotina</taxon>
        <taxon>Agaricomycetes</taxon>
        <taxon>Agaricomycetidae</taxon>
        <taxon>Agaricales</taxon>
        <taxon>Agaricineae</taxon>
        <taxon>Psathyrellaceae</taxon>
        <taxon>Coprinellus</taxon>
    </lineage>
</organism>
<feature type="region of interest" description="Disordered" evidence="1">
    <location>
        <begin position="486"/>
        <end position="534"/>
    </location>
</feature>
<keyword evidence="3" id="KW-1185">Reference proteome</keyword>
<sequence length="637" mass="69954">MSLVPSWVKRALVDVRARAMDLPRSRRQISVEPLLPHLDQNLTHSMVVRNGLRLIAPIKSEYHSLKEAPVSGLASRSSLASPETSRLAEAGVNCTALRVWLDFVGRGWRGSSLTKLSASSAFGRESNRKREGEGGWRGHATRTLAHVVPKAWMSSPEAQRLEAGARGYTTLLAEGIPTFYAKGAWSSDTNAIANARPSTGSSPDATLPLKKGALAGYAVWRLECSERWFSTVAKRIIEGRTRTVLDNRERINDSDERLQAACVDYPAFIFGSVQAPSHEFVIAELLRPINIQAFTWSVQRNPGVPLREGTGMEVVVRGEEKEFYLLIWVFVGIGYIANADTVEYTLTNQRRRYSEGPIQAIIQKSVVICGVGSDAVGVCVYERLTNNPGAWPRRKKLALLTRAGRSELELGKTILKSKQSKAGCDSKANQDLVYTRRPLILTSLWSLSRPIDPGSIAFPLSNAETHPVVGVALALTGANACRVRHVQTPLLEPPDDTQTRQRRPPRDIQPPTRQHRLHARHPARPRASSISPPSQFLVGGHQPNALSKSPEYQPHDWKLLQPVPIQSRVVERVDGYLVFAAIPNVEQVALVLEPQPDVRRVVPHAASAAISERGAAPSNVADGISGSIEAEGGERYE</sequence>